<dbReference type="Pfam" id="PF00126">
    <property type="entry name" value="HTH_1"/>
    <property type="match status" value="1"/>
</dbReference>
<evidence type="ECO:0000256" key="4">
    <source>
        <dbReference type="ARBA" id="ARBA00023163"/>
    </source>
</evidence>
<evidence type="ECO:0000256" key="1">
    <source>
        <dbReference type="ARBA" id="ARBA00009437"/>
    </source>
</evidence>
<dbReference type="RefSeq" id="WP_087669209.1">
    <property type="nucleotide sequence ID" value="NZ_FCNW02000028.1"/>
</dbReference>
<dbReference type="InterPro" id="IPR050389">
    <property type="entry name" value="LysR-type_TF"/>
</dbReference>
<dbReference type="Pfam" id="PF03466">
    <property type="entry name" value="LysR_substrate"/>
    <property type="match status" value="1"/>
</dbReference>
<dbReference type="EMBL" id="FCNW02000028">
    <property type="protein sequence ID" value="SAL53459.1"/>
    <property type="molecule type" value="Genomic_DNA"/>
</dbReference>
<evidence type="ECO:0000256" key="3">
    <source>
        <dbReference type="ARBA" id="ARBA00023125"/>
    </source>
</evidence>
<keyword evidence="4" id="KW-0804">Transcription</keyword>
<keyword evidence="3" id="KW-0238">DNA-binding</keyword>
<accession>A0A158IB15</accession>
<keyword evidence="2" id="KW-0805">Transcription regulation</keyword>
<protein>
    <submittedName>
        <fullName evidence="6">LysR family transcriptional regulator</fullName>
    </submittedName>
</protein>
<organism evidence="6 7">
    <name type="scientific">Caballeronia humi</name>
    <dbReference type="NCBI Taxonomy" id="326474"/>
    <lineage>
        <taxon>Bacteria</taxon>
        <taxon>Pseudomonadati</taxon>
        <taxon>Pseudomonadota</taxon>
        <taxon>Betaproteobacteria</taxon>
        <taxon>Burkholderiales</taxon>
        <taxon>Burkholderiaceae</taxon>
        <taxon>Caballeronia</taxon>
    </lineage>
</organism>
<evidence type="ECO:0000259" key="5">
    <source>
        <dbReference type="PROSITE" id="PS50931"/>
    </source>
</evidence>
<comment type="caution">
    <text evidence="6">The sequence shown here is derived from an EMBL/GenBank/DDBJ whole genome shotgun (WGS) entry which is preliminary data.</text>
</comment>
<dbReference type="PANTHER" id="PTHR30118:SF6">
    <property type="entry name" value="HTH-TYPE TRANSCRIPTIONAL REGULATOR LEUO"/>
    <property type="match status" value="1"/>
</dbReference>
<keyword evidence="7" id="KW-1185">Reference proteome</keyword>
<dbReference type="STRING" id="326474.AWB65_04476"/>
<name>A0A158IB15_9BURK</name>
<dbReference type="SUPFAM" id="SSF46785">
    <property type="entry name" value="Winged helix' DNA-binding domain"/>
    <property type="match status" value="1"/>
</dbReference>
<dbReference type="InterPro" id="IPR000847">
    <property type="entry name" value="LysR_HTH_N"/>
</dbReference>
<dbReference type="PRINTS" id="PR00039">
    <property type="entry name" value="HTHLYSR"/>
</dbReference>
<gene>
    <name evidence="6" type="ORF">AWB65_04476</name>
</gene>
<dbReference type="PANTHER" id="PTHR30118">
    <property type="entry name" value="HTH-TYPE TRANSCRIPTIONAL REGULATOR LEUO-RELATED"/>
    <property type="match status" value="1"/>
</dbReference>
<dbReference type="InterPro" id="IPR036390">
    <property type="entry name" value="WH_DNA-bd_sf"/>
</dbReference>
<dbReference type="Gene3D" id="3.40.190.10">
    <property type="entry name" value="Periplasmic binding protein-like II"/>
    <property type="match status" value="2"/>
</dbReference>
<dbReference type="GO" id="GO:0003677">
    <property type="term" value="F:DNA binding"/>
    <property type="evidence" value="ECO:0007669"/>
    <property type="project" value="UniProtKB-KW"/>
</dbReference>
<dbReference type="Proteomes" id="UP000054977">
    <property type="component" value="Unassembled WGS sequence"/>
</dbReference>
<dbReference type="InterPro" id="IPR005119">
    <property type="entry name" value="LysR_subst-bd"/>
</dbReference>
<feature type="domain" description="HTH lysR-type" evidence="5">
    <location>
        <begin position="6"/>
        <end position="63"/>
    </location>
</feature>
<dbReference type="GO" id="GO:0003700">
    <property type="term" value="F:DNA-binding transcription factor activity"/>
    <property type="evidence" value="ECO:0007669"/>
    <property type="project" value="InterPro"/>
</dbReference>
<dbReference type="Gene3D" id="1.10.10.10">
    <property type="entry name" value="Winged helix-like DNA-binding domain superfamily/Winged helix DNA-binding domain"/>
    <property type="match status" value="1"/>
</dbReference>
<dbReference type="InterPro" id="IPR037402">
    <property type="entry name" value="YidZ_PBP2"/>
</dbReference>
<reference evidence="6" key="1">
    <citation type="submission" date="2016-01" db="EMBL/GenBank/DDBJ databases">
        <authorList>
            <person name="Peeters C."/>
        </authorList>
    </citation>
    <scope>NUCLEOTIDE SEQUENCE [LARGE SCALE GENOMIC DNA]</scope>
    <source>
        <strain evidence="6">LMG 22934</strain>
    </source>
</reference>
<dbReference type="InterPro" id="IPR036388">
    <property type="entry name" value="WH-like_DNA-bd_sf"/>
</dbReference>
<evidence type="ECO:0000313" key="7">
    <source>
        <dbReference type="Proteomes" id="UP000054977"/>
    </source>
</evidence>
<sequence>MSLRAIDLNLLAIFDAIYKTRNLTRASERIGLSQPAVSHALTRLRETFGDQLFLRDGRAMEPTARAHRLGVAIESVLNDVDGMLRDDAVFDPSGSQREFNLVLSDYGELLILPALMRRLQDLDTQLRINVRAQHFGEVRDAMQFGKVDFYLWAVPVKDSGFRCEPVATDTLSCIVRRGHPLLDAPVTLKRYMHARHIGIGWPSWHGARPIDQFLHSKGLAREIDTTVHSYFDVPRVVAVTDLVSTMPTRMACEIAAQHGLVAFEAPLAGLNIAMYLMWHSRLDGDPAHRWMGGLLKELIAAGPAAAVKAGRRRAAPAV</sequence>
<dbReference type="SUPFAM" id="SSF53850">
    <property type="entry name" value="Periplasmic binding protein-like II"/>
    <property type="match status" value="1"/>
</dbReference>
<dbReference type="OrthoDB" id="5495633at2"/>
<dbReference type="PROSITE" id="PS50931">
    <property type="entry name" value="HTH_LYSR"/>
    <property type="match status" value="1"/>
</dbReference>
<proteinExistence type="inferred from homology"/>
<evidence type="ECO:0000256" key="2">
    <source>
        <dbReference type="ARBA" id="ARBA00023015"/>
    </source>
</evidence>
<dbReference type="AlphaFoldDB" id="A0A158IB15"/>
<evidence type="ECO:0000313" key="6">
    <source>
        <dbReference type="EMBL" id="SAL53459.1"/>
    </source>
</evidence>
<dbReference type="CDD" id="cd08417">
    <property type="entry name" value="PBP2_Nitroaromatics_like"/>
    <property type="match status" value="1"/>
</dbReference>
<comment type="similarity">
    <text evidence="1">Belongs to the LysR transcriptional regulatory family.</text>
</comment>